<dbReference type="OrthoDB" id="2421327at2759"/>
<dbReference type="GO" id="GO:0031934">
    <property type="term" value="C:mating-type region heterochromatin"/>
    <property type="evidence" value="ECO:0007669"/>
    <property type="project" value="TreeGrafter"/>
</dbReference>
<dbReference type="GO" id="GO:0030466">
    <property type="term" value="P:silent mating-type cassette heterochromatin formation"/>
    <property type="evidence" value="ECO:0007669"/>
    <property type="project" value="TreeGrafter"/>
</dbReference>
<dbReference type="InterPro" id="IPR038986">
    <property type="entry name" value="Clr2"/>
</dbReference>
<feature type="domain" description="Cryptic loci regulator 2 N-terminal" evidence="2">
    <location>
        <begin position="82"/>
        <end position="144"/>
    </location>
</feature>
<dbReference type="Pfam" id="PF16761">
    <property type="entry name" value="Clr2_transil"/>
    <property type="match status" value="1"/>
</dbReference>
<feature type="compositionally biased region" description="Polar residues" evidence="1">
    <location>
        <begin position="305"/>
        <end position="318"/>
    </location>
</feature>
<dbReference type="AlphaFoldDB" id="A0A9P6EIR9"/>
<organism evidence="3 4">
    <name type="scientific">Crepidotus variabilis</name>
    <dbReference type="NCBI Taxonomy" id="179855"/>
    <lineage>
        <taxon>Eukaryota</taxon>
        <taxon>Fungi</taxon>
        <taxon>Dikarya</taxon>
        <taxon>Basidiomycota</taxon>
        <taxon>Agaricomycotina</taxon>
        <taxon>Agaricomycetes</taxon>
        <taxon>Agaricomycetidae</taxon>
        <taxon>Agaricales</taxon>
        <taxon>Agaricineae</taxon>
        <taxon>Crepidotaceae</taxon>
        <taxon>Crepidotus</taxon>
    </lineage>
</organism>
<evidence type="ECO:0000259" key="2">
    <source>
        <dbReference type="Pfam" id="PF16761"/>
    </source>
</evidence>
<gene>
    <name evidence="3" type="ORF">CPB83DRAFT_905381</name>
</gene>
<reference evidence="3" key="1">
    <citation type="submission" date="2020-11" db="EMBL/GenBank/DDBJ databases">
        <authorList>
            <consortium name="DOE Joint Genome Institute"/>
            <person name="Ahrendt S."/>
            <person name="Riley R."/>
            <person name="Andreopoulos W."/>
            <person name="Labutti K."/>
            <person name="Pangilinan J."/>
            <person name="Ruiz-Duenas F.J."/>
            <person name="Barrasa J.M."/>
            <person name="Sanchez-Garcia M."/>
            <person name="Camarero S."/>
            <person name="Miyauchi S."/>
            <person name="Serrano A."/>
            <person name="Linde D."/>
            <person name="Babiker R."/>
            <person name="Drula E."/>
            <person name="Ayuso-Fernandez I."/>
            <person name="Pacheco R."/>
            <person name="Padilla G."/>
            <person name="Ferreira P."/>
            <person name="Barriuso J."/>
            <person name="Kellner H."/>
            <person name="Castanera R."/>
            <person name="Alfaro M."/>
            <person name="Ramirez L."/>
            <person name="Pisabarro A.G."/>
            <person name="Kuo A."/>
            <person name="Tritt A."/>
            <person name="Lipzen A."/>
            <person name="He G."/>
            <person name="Yan M."/>
            <person name="Ng V."/>
            <person name="Cullen D."/>
            <person name="Martin F."/>
            <person name="Rosso M.-N."/>
            <person name="Henrissat B."/>
            <person name="Hibbett D."/>
            <person name="Martinez A.T."/>
            <person name="Grigoriev I.V."/>
        </authorList>
    </citation>
    <scope>NUCLEOTIDE SEQUENCE</scope>
    <source>
        <strain evidence="3">CBS 506.95</strain>
    </source>
</reference>
<name>A0A9P6EIR9_9AGAR</name>
<accession>A0A9P6EIR9</accession>
<evidence type="ECO:0000313" key="4">
    <source>
        <dbReference type="Proteomes" id="UP000807306"/>
    </source>
</evidence>
<dbReference type="GO" id="GO:0033553">
    <property type="term" value="C:rDNA heterochromatin"/>
    <property type="evidence" value="ECO:0007669"/>
    <property type="project" value="TreeGrafter"/>
</dbReference>
<proteinExistence type="predicted"/>
<dbReference type="EMBL" id="MU157840">
    <property type="protein sequence ID" value="KAF9530438.1"/>
    <property type="molecule type" value="Genomic_DNA"/>
</dbReference>
<dbReference type="InterPro" id="IPR031915">
    <property type="entry name" value="Clr2_N"/>
</dbReference>
<dbReference type="PANTHER" id="PTHR38046:SF1">
    <property type="entry name" value="CRYPTIC LOCI REGULATOR 2"/>
    <property type="match status" value="1"/>
</dbReference>
<evidence type="ECO:0000256" key="1">
    <source>
        <dbReference type="SAM" id="MobiDB-lite"/>
    </source>
</evidence>
<feature type="region of interest" description="Disordered" evidence="1">
    <location>
        <begin position="287"/>
        <end position="323"/>
    </location>
</feature>
<dbReference type="Proteomes" id="UP000807306">
    <property type="component" value="Unassembled WGS sequence"/>
</dbReference>
<evidence type="ECO:0000313" key="3">
    <source>
        <dbReference type="EMBL" id="KAF9530438.1"/>
    </source>
</evidence>
<dbReference type="GO" id="GO:0070824">
    <property type="term" value="C:SHREC complex"/>
    <property type="evidence" value="ECO:0007669"/>
    <property type="project" value="InterPro"/>
</dbReference>
<feature type="region of interest" description="Disordered" evidence="1">
    <location>
        <begin position="163"/>
        <end position="189"/>
    </location>
</feature>
<keyword evidence="4" id="KW-1185">Reference proteome</keyword>
<feature type="compositionally biased region" description="Pro residues" evidence="1">
    <location>
        <begin position="440"/>
        <end position="454"/>
    </location>
</feature>
<protein>
    <recommendedName>
        <fullName evidence="2">Cryptic loci regulator 2 N-terminal domain-containing protein</fullName>
    </recommendedName>
</protein>
<dbReference type="PANTHER" id="PTHR38046">
    <property type="entry name" value="CRYPTIC LOCI REGULATOR 2"/>
    <property type="match status" value="1"/>
</dbReference>
<sequence>MSKTSKLEIYAAWPKNPTYIEFKRSDGNSDSWPTSTTQVVDHEGQVNFFQHLLSENAQNKRWRHMVGEAVAKSLNMPTGPSYVLRDFPKDYRFYDHHKGPAAKPRHDVYLYGSPGKRFRSITEFIPHASWLMNDNLGRCDCKYCTKRTQKEVTAELGAAGVIPATQSMSPGPPRIKLSRPKGKGRDPMNRLRDRQKREERVYAAVQRVVRPKLASPSANVLPMPMLADRHNDLRAVYSKTSMELARWFREGEVVWCWLQHPIVHPEYPSITIQFWPGVVDEAKLKSIPVPRRPGHNPYQDDNAHLSPSTRRNGSSTFQAGLGPSLEPNDEPLPWVVQQSTEYKVQLLAVSHSYVVPDESVIPYSAYMPSEELLNFMQTIQPEQLVFDKDSLSKFNPCVGPVPPSIFDTVPAYAAALQIGSVLSSYWCLTDDYEVNYTISPSPPTTPKSFRPPLPSRLATQPSPLSAQPLIPQGADSRTSISATPNSYHRNVQGVHPDMTPAELEQTKRHILGGPPPVGDFTQTKFQGMWWGAERIWTDDFIRLKLPRRAFAPYGNDAILPPSGPGPTVMDTWRGLGKTDFSELGAGSRGLFLRLDNIFAVEVPSEGGTKKDPRVSGQLYELADEDWEETDKNLLANNLGGAQGSTSSISGLVTNPETPSGMIGSIPPVDNVLKGSDYPLPLPPKGYRFRPILAPDQEFVGALSLLSGRYYPRVLSHPKLKETVDEALDRSWEEGGVTSSDNLWALEGLSGGYYNAMDPYRYQKSRVAMFQDADKEAISTLTNYVEQRRQEAEQATNGSMIDPMEIDIDDIYA</sequence>
<feature type="region of interest" description="Disordered" evidence="1">
    <location>
        <begin position="439"/>
        <end position="480"/>
    </location>
</feature>
<comment type="caution">
    <text evidence="3">The sequence shown here is derived from an EMBL/GenBank/DDBJ whole genome shotgun (WGS) entry which is preliminary data.</text>
</comment>